<feature type="chain" id="PRO_5043832622" description="Peroxidase" evidence="10">
    <location>
        <begin position="24"/>
        <end position="1378"/>
    </location>
</feature>
<keyword evidence="6" id="KW-0560">Oxidoreductase</keyword>
<feature type="signal peptide" evidence="10">
    <location>
        <begin position="1"/>
        <end position="23"/>
    </location>
</feature>
<keyword evidence="12" id="KW-1185">Reference proteome</keyword>
<evidence type="ECO:0000256" key="8">
    <source>
        <dbReference type="PIRSR" id="PIRSR619791-2"/>
    </source>
</evidence>
<feature type="compositionally biased region" description="Polar residues" evidence="9">
    <location>
        <begin position="1067"/>
        <end position="1095"/>
    </location>
</feature>
<evidence type="ECO:0000256" key="5">
    <source>
        <dbReference type="ARBA" id="ARBA00022729"/>
    </source>
</evidence>
<feature type="compositionally biased region" description="Basic and acidic residues" evidence="9">
    <location>
        <begin position="1056"/>
        <end position="1065"/>
    </location>
</feature>
<comment type="caution">
    <text evidence="11">The sequence shown here is derived from an EMBL/GenBank/DDBJ whole genome shotgun (WGS) entry which is preliminary data.</text>
</comment>
<feature type="compositionally biased region" description="Basic residues" evidence="9">
    <location>
        <begin position="874"/>
        <end position="886"/>
    </location>
</feature>
<evidence type="ECO:0000313" key="11">
    <source>
        <dbReference type="EMBL" id="KAJ8915140.1"/>
    </source>
</evidence>
<keyword evidence="2" id="KW-0964">Secreted</keyword>
<sequence>MGTLGKQWTTMLLLLTTILTAHADDTGTNRTDETDDRNILTSRILLANNQAPTLTENESEQPRSEDRGTIQESRDAPASEAETTKPKEEDANNEAPKTTRTEEVKNSKQEETDSWREKKVFGTNTRLGFFKEVHVVQKQAKDDDDGILVEITDEGAGVTRIRLEEKALDNAVKFGIQTVEDLVRVKEPVWYNMGLFLEEDHPASKVAAFGKPMSQKALEVSKFGLLTLEASRKMAESFPENVSRQAAGFPGSFHPRQLEDICPLKGTPRCPSASRRYRTADGTCNNLVDPWKGSAMLPMQRFLPPAYDDGIQSIRRSVLGLRLPSARQISVDIHGERNRELPSVTLMFMQWGQFIDHDVTSVVKSRSFNGSVPQCCARGGRGDPFKGLPYDWFLGAFGIRCIEFTRSAPSTRVNCDLGWREQINQVTSYIDASAIYGSDVESSDAMRTFRNGKLIYGRSHHPGPLQPPDPPGGELCRGGALTDDCFQTGDGRVSEQPGLTALHTVWVRFHNRVATALSKFNTHWSDEKVFQETRKIVYSIIQHITYREFLPIVLGPEVVDLFELRLVRKGYYKEYDSKVSPAIANSFSTAAFRFGHSMVQNSFVRTDHKHRPLFNNVSLHEELENFENIWSFGSVDRLLLGFANQPAQARDEFICDELSNHLFQSSGAPFGLDLAAINVQRGRDHGIPSYTTWREPCGLSPIRSWKDLKGIFNSDSVKRFRSLYHHVDDIDLFSGGLAEKPVRGGVVGPTFACIIAQQFLNLRKGDRFWYENGGFASAFTPAQLQQIRHVTLSQVLCYTMDEIETIQPFVFLSADNFRNVRLPCDSPLLDNFDLSPWGERGFNHIKKREVVYANNLRRTKRSKTKTTTTTRPKTTTKTKTNTKRKQTAGSKLKIKISNVTASNLENKYGGSVHVTPNSIPPRPHSYYSDNDVTYMVGVVPAKTTPKLPERPLEVNIKIQYYLPTTEKTTTTTRPTRKKKKNSTRKPVVSYGNPVLITQRPSTKAPQVNYPIFLQSPGYDDVRPDDLFEKPRPSTGTKRPSYGVTDIRRPVQVYDRPTVEDYRPTNDYRPNNNDYRPSNNDYRPSNNDYRPSNNAYRPTYNDYRPTYTYSYDDTTKKTYIIRPQTHYQTVYEDLPHSTTQRPYYYDTYQTRRPGYRPQQQNYDDELYDLDKRPAPASQSGYNRGDPINDVYAQVFSVNDRVGDVPKKPTFGQDYLDHDKVNNKPVQIYAIAHIHKLDINDQIDDKLDFKTRLVTKRKDKEDQDDRRFVKISSVKAGVILAGGQGELYTVQQRDGETDLRELGREEEDDDKIRVVEIDVAPSEVEENQWLVYNATEEIMPMLPVPDINENASCSSELPRPMKSPKVSQKLEVKDGTGRGL</sequence>
<dbReference type="PANTHER" id="PTHR11475:SF109">
    <property type="entry name" value="CHORION PEROXIDASE-LIKE PROTEIN"/>
    <property type="match status" value="1"/>
</dbReference>
<feature type="compositionally biased region" description="Basic and acidic residues" evidence="9">
    <location>
        <begin position="1366"/>
        <end position="1378"/>
    </location>
</feature>
<dbReference type="PROSITE" id="PS50292">
    <property type="entry name" value="PEROXIDASE_3"/>
    <property type="match status" value="1"/>
</dbReference>
<keyword evidence="7 8" id="KW-0408">Iron</keyword>
<evidence type="ECO:0000256" key="1">
    <source>
        <dbReference type="ARBA" id="ARBA00004613"/>
    </source>
</evidence>
<keyword evidence="4 8" id="KW-0349">Heme</keyword>
<dbReference type="InterPro" id="IPR019791">
    <property type="entry name" value="Haem_peroxidase_animal"/>
</dbReference>
<feature type="region of interest" description="Disordered" evidence="9">
    <location>
        <begin position="967"/>
        <end position="987"/>
    </location>
</feature>
<dbReference type="GO" id="GO:0022412">
    <property type="term" value="P:cellular process involved in reproduction in multicellular organism"/>
    <property type="evidence" value="ECO:0007669"/>
    <property type="project" value="UniProtKB-ARBA"/>
</dbReference>
<comment type="subcellular location">
    <subcellularLocation>
        <location evidence="1">Secreted</location>
    </subcellularLocation>
</comment>
<evidence type="ECO:0008006" key="13">
    <source>
        <dbReference type="Google" id="ProtNLM"/>
    </source>
</evidence>
<evidence type="ECO:0000256" key="10">
    <source>
        <dbReference type="SAM" id="SignalP"/>
    </source>
</evidence>
<dbReference type="Pfam" id="PF03098">
    <property type="entry name" value="An_peroxidase"/>
    <property type="match status" value="1"/>
</dbReference>
<dbReference type="GO" id="GO:0005576">
    <property type="term" value="C:extracellular region"/>
    <property type="evidence" value="ECO:0007669"/>
    <property type="project" value="UniProtKB-SubCell"/>
</dbReference>
<feature type="compositionally biased region" description="Basic and acidic residues" evidence="9">
    <location>
        <begin position="25"/>
        <end position="38"/>
    </location>
</feature>
<dbReference type="GO" id="GO:0020037">
    <property type="term" value="F:heme binding"/>
    <property type="evidence" value="ECO:0007669"/>
    <property type="project" value="InterPro"/>
</dbReference>
<feature type="region of interest" description="Disordered" evidence="9">
    <location>
        <begin position="1015"/>
        <end position="1100"/>
    </location>
</feature>
<keyword evidence="5 10" id="KW-0732">Signal</keyword>
<dbReference type="GO" id="GO:0046872">
    <property type="term" value="F:metal ion binding"/>
    <property type="evidence" value="ECO:0007669"/>
    <property type="project" value="UniProtKB-KW"/>
</dbReference>
<evidence type="ECO:0000256" key="6">
    <source>
        <dbReference type="ARBA" id="ARBA00023002"/>
    </source>
</evidence>
<name>A0AAV8VMT5_9CUCU</name>
<dbReference type="SUPFAM" id="SSF48113">
    <property type="entry name" value="Heme-dependent peroxidases"/>
    <property type="match status" value="1"/>
</dbReference>
<organism evidence="11 12">
    <name type="scientific">Exocentrus adspersus</name>
    <dbReference type="NCBI Taxonomy" id="1586481"/>
    <lineage>
        <taxon>Eukaryota</taxon>
        <taxon>Metazoa</taxon>
        <taxon>Ecdysozoa</taxon>
        <taxon>Arthropoda</taxon>
        <taxon>Hexapoda</taxon>
        <taxon>Insecta</taxon>
        <taxon>Pterygota</taxon>
        <taxon>Neoptera</taxon>
        <taxon>Endopterygota</taxon>
        <taxon>Coleoptera</taxon>
        <taxon>Polyphaga</taxon>
        <taxon>Cucujiformia</taxon>
        <taxon>Chrysomeloidea</taxon>
        <taxon>Cerambycidae</taxon>
        <taxon>Lamiinae</taxon>
        <taxon>Acanthocinini</taxon>
        <taxon>Exocentrus</taxon>
    </lineage>
</organism>
<feature type="compositionally biased region" description="Basic and acidic residues" evidence="9">
    <location>
        <begin position="1019"/>
        <end position="1031"/>
    </location>
</feature>
<dbReference type="PRINTS" id="PR00457">
    <property type="entry name" value="ANPEROXIDASE"/>
</dbReference>
<keyword evidence="8" id="KW-0479">Metal-binding</keyword>
<feature type="compositionally biased region" description="Basic and acidic residues" evidence="9">
    <location>
        <begin position="97"/>
        <end position="117"/>
    </location>
</feature>
<dbReference type="Gene3D" id="1.10.640.10">
    <property type="entry name" value="Haem peroxidase domain superfamily, animal type"/>
    <property type="match status" value="1"/>
</dbReference>
<keyword evidence="3" id="KW-0575">Peroxidase</keyword>
<dbReference type="GO" id="GO:0004601">
    <property type="term" value="F:peroxidase activity"/>
    <property type="evidence" value="ECO:0007669"/>
    <property type="project" value="UniProtKB-KW"/>
</dbReference>
<protein>
    <recommendedName>
        <fullName evidence="13">Peroxidase</fullName>
    </recommendedName>
</protein>
<dbReference type="InterPro" id="IPR037120">
    <property type="entry name" value="Haem_peroxidase_sf_animal"/>
</dbReference>
<dbReference type="FunFam" id="1.10.640.10:FF:000003">
    <property type="entry name" value="chorion peroxidase"/>
    <property type="match status" value="1"/>
</dbReference>
<evidence type="ECO:0000256" key="2">
    <source>
        <dbReference type="ARBA" id="ARBA00022525"/>
    </source>
</evidence>
<evidence type="ECO:0000256" key="4">
    <source>
        <dbReference type="ARBA" id="ARBA00022617"/>
    </source>
</evidence>
<accession>A0AAV8VMT5</accession>
<evidence type="ECO:0000256" key="9">
    <source>
        <dbReference type="SAM" id="MobiDB-lite"/>
    </source>
</evidence>
<evidence type="ECO:0000256" key="3">
    <source>
        <dbReference type="ARBA" id="ARBA00022559"/>
    </source>
</evidence>
<feature type="region of interest" description="Disordered" evidence="9">
    <location>
        <begin position="25"/>
        <end position="117"/>
    </location>
</feature>
<gene>
    <name evidence="11" type="ORF">NQ315_000392</name>
</gene>
<dbReference type="CDD" id="cd09823">
    <property type="entry name" value="peroxinectin_like"/>
    <property type="match status" value="1"/>
</dbReference>
<dbReference type="EMBL" id="JANEYG010000057">
    <property type="protein sequence ID" value="KAJ8915140.1"/>
    <property type="molecule type" value="Genomic_DNA"/>
</dbReference>
<dbReference type="InterPro" id="IPR010255">
    <property type="entry name" value="Haem_peroxidase_sf"/>
</dbReference>
<feature type="binding site" description="axial binding residue" evidence="8">
    <location>
        <position position="596"/>
    </location>
    <ligand>
        <name>heme b</name>
        <dbReference type="ChEBI" id="CHEBI:60344"/>
    </ligand>
    <ligandPart>
        <name>Fe</name>
        <dbReference type="ChEBI" id="CHEBI:18248"/>
    </ligandPart>
</feature>
<feature type="compositionally biased region" description="Basic residues" evidence="9">
    <location>
        <begin position="974"/>
        <end position="983"/>
    </location>
</feature>
<reference evidence="11 12" key="1">
    <citation type="journal article" date="2023" name="Insect Mol. Biol.">
        <title>Genome sequencing provides insights into the evolution of gene families encoding plant cell wall-degrading enzymes in longhorned beetles.</title>
        <authorList>
            <person name="Shin N.R."/>
            <person name="Okamura Y."/>
            <person name="Kirsch R."/>
            <person name="Pauchet Y."/>
        </authorList>
    </citation>
    <scope>NUCLEOTIDE SEQUENCE [LARGE SCALE GENOMIC DNA]</scope>
    <source>
        <strain evidence="11">EAD_L_NR</strain>
    </source>
</reference>
<evidence type="ECO:0000313" key="12">
    <source>
        <dbReference type="Proteomes" id="UP001159042"/>
    </source>
</evidence>
<dbReference type="PANTHER" id="PTHR11475">
    <property type="entry name" value="OXIDASE/PEROXIDASE"/>
    <property type="match status" value="1"/>
</dbReference>
<feature type="compositionally biased region" description="Polar residues" evidence="9">
    <location>
        <begin position="47"/>
        <end position="56"/>
    </location>
</feature>
<feature type="region of interest" description="Disordered" evidence="9">
    <location>
        <begin position="1348"/>
        <end position="1378"/>
    </location>
</feature>
<dbReference type="Proteomes" id="UP001159042">
    <property type="component" value="Unassembled WGS sequence"/>
</dbReference>
<proteinExistence type="predicted"/>
<feature type="compositionally biased region" description="Basic and acidic residues" evidence="9">
    <location>
        <begin position="60"/>
        <end position="90"/>
    </location>
</feature>
<dbReference type="GO" id="GO:0006979">
    <property type="term" value="P:response to oxidative stress"/>
    <property type="evidence" value="ECO:0007669"/>
    <property type="project" value="InterPro"/>
</dbReference>
<evidence type="ECO:0000256" key="7">
    <source>
        <dbReference type="ARBA" id="ARBA00023004"/>
    </source>
</evidence>
<feature type="region of interest" description="Disordered" evidence="9">
    <location>
        <begin position="861"/>
        <end position="890"/>
    </location>
</feature>